<feature type="compositionally biased region" description="Basic residues" evidence="1">
    <location>
        <begin position="51"/>
        <end position="69"/>
    </location>
</feature>
<gene>
    <name evidence="2" type="ORF">GCM10023191_071140</name>
</gene>
<feature type="compositionally biased region" description="Low complexity" evidence="1">
    <location>
        <begin position="30"/>
        <end position="39"/>
    </location>
</feature>
<dbReference type="Proteomes" id="UP001500503">
    <property type="component" value="Unassembled WGS sequence"/>
</dbReference>
<evidence type="ECO:0000313" key="3">
    <source>
        <dbReference type="Proteomes" id="UP001500503"/>
    </source>
</evidence>
<protein>
    <submittedName>
        <fullName evidence="2">Uncharacterized protein</fullName>
    </submittedName>
</protein>
<sequence length="69" mass="7577">MEAAMGQGMRVTVDAAMRARDVSRIRPQDEAPLPAAAPAAEPPEPTSQPTRLRRAEKRRLAKRRAAKTN</sequence>
<reference evidence="3" key="1">
    <citation type="journal article" date="2019" name="Int. J. Syst. Evol. Microbiol.">
        <title>The Global Catalogue of Microorganisms (GCM) 10K type strain sequencing project: providing services to taxonomists for standard genome sequencing and annotation.</title>
        <authorList>
            <consortium name="The Broad Institute Genomics Platform"/>
            <consortium name="The Broad Institute Genome Sequencing Center for Infectious Disease"/>
            <person name="Wu L."/>
            <person name="Ma J."/>
        </authorList>
    </citation>
    <scope>NUCLEOTIDE SEQUENCE [LARGE SCALE GENOMIC DNA]</scope>
    <source>
        <strain evidence="3">JCM 17933</strain>
    </source>
</reference>
<proteinExistence type="predicted"/>
<dbReference type="EMBL" id="BAABHF010000045">
    <property type="protein sequence ID" value="GAA4509673.1"/>
    <property type="molecule type" value="Genomic_DNA"/>
</dbReference>
<accession>A0ABP8QTX1</accession>
<feature type="region of interest" description="Disordered" evidence="1">
    <location>
        <begin position="20"/>
        <end position="69"/>
    </location>
</feature>
<feature type="compositionally biased region" description="Basic and acidic residues" evidence="1">
    <location>
        <begin position="20"/>
        <end position="29"/>
    </location>
</feature>
<organism evidence="2 3">
    <name type="scientific">Actinoallomurus oryzae</name>
    <dbReference type="NCBI Taxonomy" id="502180"/>
    <lineage>
        <taxon>Bacteria</taxon>
        <taxon>Bacillati</taxon>
        <taxon>Actinomycetota</taxon>
        <taxon>Actinomycetes</taxon>
        <taxon>Streptosporangiales</taxon>
        <taxon>Thermomonosporaceae</taxon>
        <taxon>Actinoallomurus</taxon>
    </lineage>
</organism>
<name>A0ABP8QTX1_9ACTN</name>
<keyword evidence="3" id="KW-1185">Reference proteome</keyword>
<evidence type="ECO:0000313" key="2">
    <source>
        <dbReference type="EMBL" id="GAA4509673.1"/>
    </source>
</evidence>
<evidence type="ECO:0000256" key="1">
    <source>
        <dbReference type="SAM" id="MobiDB-lite"/>
    </source>
</evidence>
<comment type="caution">
    <text evidence="2">The sequence shown here is derived from an EMBL/GenBank/DDBJ whole genome shotgun (WGS) entry which is preliminary data.</text>
</comment>